<organism evidence="6 7">
    <name type="scientific">Methylobacterium crusticola</name>
    <dbReference type="NCBI Taxonomy" id="1697972"/>
    <lineage>
        <taxon>Bacteria</taxon>
        <taxon>Pseudomonadati</taxon>
        <taxon>Pseudomonadota</taxon>
        <taxon>Alphaproteobacteria</taxon>
        <taxon>Hyphomicrobiales</taxon>
        <taxon>Methylobacteriaceae</taxon>
        <taxon>Methylobacterium</taxon>
    </lineage>
</organism>
<keyword evidence="6" id="KW-0121">Carboxypeptidase</keyword>
<keyword evidence="2" id="KW-0479">Metal-binding</keyword>
<dbReference type="RefSeq" id="WP_128562352.1">
    <property type="nucleotide sequence ID" value="NZ_BPQH01000024.1"/>
</dbReference>
<gene>
    <name evidence="6" type="primary">cpg2_3</name>
    <name evidence="6" type="ORF">OPKNFCMD_5798</name>
</gene>
<dbReference type="InterPro" id="IPR001261">
    <property type="entry name" value="ArgE/DapE_CS"/>
</dbReference>
<keyword evidence="6" id="KW-0645">Protease</keyword>
<dbReference type="Pfam" id="PF07687">
    <property type="entry name" value="M20_dimer"/>
    <property type="match status" value="1"/>
</dbReference>
<reference evidence="6" key="2">
    <citation type="submission" date="2021-08" db="EMBL/GenBank/DDBJ databases">
        <authorList>
            <person name="Tani A."/>
            <person name="Ola A."/>
            <person name="Ogura Y."/>
            <person name="Katsura K."/>
            <person name="Hayashi T."/>
        </authorList>
    </citation>
    <scope>NUCLEOTIDE SEQUENCE</scope>
    <source>
        <strain evidence="6">KCTC 52305</strain>
    </source>
</reference>
<dbReference type="CDD" id="cd03885">
    <property type="entry name" value="M20_CPDG2"/>
    <property type="match status" value="1"/>
</dbReference>
<dbReference type="EMBL" id="BPQH01000024">
    <property type="protein sequence ID" value="GJD53028.1"/>
    <property type="molecule type" value="Genomic_DNA"/>
</dbReference>
<evidence type="ECO:0000259" key="5">
    <source>
        <dbReference type="Pfam" id="PF07687"/>
    </source>
</evidence>
<evidence type="ECO:0000256" key="4">
    <source>
        <dbReference type="ARBA" id="ARBA00022833"/>
    </source>
</evidence>
<dbReference type="Gene3D" id="3.40.630.10">
    <property type="entry name" value="Zn peptidases"/>
    <property type="match status" value="1"/>
</dbReference>
<dbReference type="Proteomes" id="UP001055167">
    <property type="component" value="Unassembled WGS sequence"/>
</dbReference>
<evidence type="ECO:0000313" key="7">
    <source>
        <dbReference type="Proteomes" id="UP001055167"/>
    </source>
</evidence>
<dbReference type="InterPro" id="IPR002933">
    <property type="entry name" value="Peptidase_M20"/>
</dbReference>
<sequence length="388" mass="39461">MMHPAAEWLATRHDAMVALLGTLVNRDSGSYDKPGVDAVGTALAEFLAGAGIACTRIPVAPQGDVFRAALPERGAGGAEGGRPVLLLGHRDTVFPRGEAARRPFSVRDGRAYGPGVADMKAGLVLHAFVLAAFAAAGGAPLPLVGLFTGDEEIGSPGASPIIAEEARAARCVLNAEPGRVSGNVVTGRRGGIFFRCTLAGRAAHAGLNFEDGRSAILALARKIDRWMSLPESEPGTTVNVGLISGGQSVNTVAPDAACEIDLRYADPGARDHLVARIRAIAAETSVPGTSAEVAILGEFYPMVQSPGAKALFEAYVEAARVVGFPVGGEFTRSCADSGLTAAVGTPTLCGVGPVGGGAHSPEEYLELATLVPRAQALAQTIAGLAAGG</sequence>
<comment type="cofactor">
    <cofactor evidence="1">
        <name>Zn(2+)</name>
        <dbReference type="ChEBI" id="CHEBI:29105"/>
    </cofactor>
</comment>
<dbReference type="PROSITE" id="PS00758">
    <property type="entry name" value="ARGE_DAPE_CPG2_1"/>
    <property type="match status" value="1"/>
</dbReference>
<dbReference type="InterPro" id="IPR017150">
    <property type="entry name" value="Pept_M20_glutamate_carboxypep"/>
</dbReference>
<keyword evidence="3" id="KW-0378">Hydrolase</keyword>
<protein>
    <submittedName>
        <fullName evidence="6">Carboxypeptidase G2</fullName>
    </submittedName>
</protein>
<dbReference type="InterPro" id="IPR011650">
    <property type="entry name" value="Peptidase_M20_dimer"/>
</dbReference>
<keyword evidence="4" id="KW-0862">Zinc</keyword>
<evidence type="ECO:0000256" key="1">
    <source>
        <dbReference type="ARBA" id="ARBA00001947"/>
    </source>
</evidence>
<name>A0ABQ4R5V0_9HYPH</name>
<dbReference type="Gene3D" id="3.30.70.360">
    <property type="match status" value="1"/>
</dbReference>
<dbReference type="SUPFAM" id="SSF53187">
    <property type="entry name" value="Zn-dependent exopeptidases"/>
    <property type="match status" value="1"/>
</dbReference>
<evidence type="ECO:0000313" key="6">
    <source>
        <dbReference type="EMBL" id="GJD53028.1"/>
    </source>
</evidence>
<keyword evidence="7" id="KW-1185">Reference proteome</keyword>
<comment type="caution">
    <text evidence="6">The sequence shown here is derived from an EMBL/GenBank/DDBJ whole genome shotgun (WGS) entry which is preliminary data.</text>
</comment>
<dbReference type="PANTHER" id="PTHR43808">
    <property type="entry name" value="ACETYLORNITHINE DEACETYLASE"/>
    <property type="match status" value="1"/>
</dbReference>
<dbReference type="InterPro" id="IPR050072">
    <property type="entry name" value="Peptidase_M20A"/>
</dbReference>
<evidence type="ECO:0000256" key="3">
    <source>
        <dbReference type="ARBA" id="ARBA00022801"/>
    </source>
</evidence>
<dbReference type="PANTHER" id="PTHR43808:SF9">
    <property type="entry name" value="BLL0789 PROTEIN"/>
    <property type="match status" value="1"/>
</dbReference>
<accession>A0ABQ4R5V0</accession>
<dbReference type="InterPro" id="IPR036264">
    <property type="entry name" value="Bact_exopeptidase_dim_dom"/>
</dbReference>
<evidence type="ECO:0000256" key="2">
    <source>
        <dbReference type="ARBA" id="ARBA00022723"/>
    </source>
</evidence>
<reference evidence="6" key="1">
    <citation type="journal article" date="2021" name="Front. Microbiol.">
        <title>Comprehensive Comparative Genomics and Phenotyping of Methylobacterium Species.</title>
        <authorList>
            <person name="Alessa O."/>
            <person name="Ogura Y."/>
            <person name="Fujitani Y."/>
            <person name="Takami H."/>
            <person name="Hayashi T."/>
            <person name="Sahin N."/>
            <person name="Tani A."/>
        </authorList>
    </citation>
    <scope>NUCLEOTIDE SEQUENCE</scope>
    <source>
        <strain evidence="6">KCTC 52305</strain>
    </source>
</reference>
<dbReference type="Pfam" id="PF01546">
    <property type="entry name" value="Peptidase_M20"/>
    <property type="match status" value="1"/>
</dbReference>
<dbReference type="GO" id="GO:0004180">
    <property type="term" value="F:carboxypeptidase activity"/>
    <property type="evidence" value="ECO:0007669"/>
    <property type="project" value="UniProtKB-KW"/>
</dbReference>
<dbReference type="SUPFAM" id="SSF55031">
    <property type="entry name" value="Bacterial exopeptidase dimerisation domain"/>
    <property type="match status" value="1"/>
</dbReference>
<proteinExistence type="predicted"/>
<dbReference type="PIRSF" id="PIRSF037238">
    <property type="entry name" value="Carboxypeptidase_G2"/>
    <property type="match status" value="1"/>
</dbReference>
<feature type="domain" description="Peptidase M20 dimerisation" evidence="5">
    <location>
        <begin position="186"/>
        <end position="287"/>
    </location>
</feature>